<reference evidence="1 2" key="1">
    <citation type="journal article" date="2006" name="Science">
        <title>The genome of black cottonwood, Populus trichocarpa (Torr. &amp; Gray).</title>
        <authorList>
            <person name="Tuskan G.A."/>
            <person name="Difazio S."/>
            <person name="Jansson S."/>
            <person name="Bohlmann J."/>
            <person name="Grigoriev I."/>
            <person name="Hellsten U."/>
            <person name="Putnam N."/>
            <person name="Ralph S."/>
            <person name="Rombauts S."/>
            <person name="Salamov A."/>
            <person name="Schein J."/>
            <person name="Sterck L."/>
            <person name="Aerts A."/>
            <person name="Bhalerao R.R."/>
            <person name="Bhalerao R.P."/>
            <person name="Blaudez D."/>
            <person name="Boerjan W."/>
            <person name="Brun A."/>
            <person name="Brunner A."/>
            <person name="Busov V."/>
            <person name="Campbell M."/>
            <person name="Carlson J."/>
            <person name="Chalot M."/>
            <person name="Chapman J."/>
            <person name="Chen G.L."/>
            <person name="Cooper D."/>
            <person name="Coutinho P.M."/>
            <person name="Couturier J."/>
            <person name="Covert S."/>
            <person name="Cronk Q."/>
            <person name="Cunningham R."/>
            <person name="Davis J."/>
            <person name="Degroeve S."/>
            <person name="Dejardin A."/>
            <person name="Depamphilis C."/>
            <person name="Detter J."/>
            <person name="Dirks B."/>
            <person name="Dubchak I."/>
            <person name="Duplessis S."/>
            <person name="Ehlting J."/>
            <person name="Ellis B."/>
            <person name="Gendler K."/>
            <person name="Goodstein D."/>
            <person name="Gribskov M."/>
            <person name="Grimwood J."/>
            <person name="Groover A."/>
            <person name="Gunter L."/>
            <person name="Hamberger B."/>
            <person name="Heinze B."/>
            <person name="Helariutta Y."/>
            <person name="Henrissat B."/>
            <person name="Holligan D."/>
            <person name="Holt R."/>
            <person name="Huang W."/>
            <person name="Islam-Faridi N."/>
            <person name="Jones S."/>
            <person name="Jones-Rhoades M."/>
            <person name="Jorgensen R."/>
            <person name="Joshi C."/>
            <person name="Kangasjarvi J."/>
            <person name="Karlsson J."/>
            <person name="Kelleher C."/>
            <person name="Kirkpatrick R."/>
            <person name="Kirst M."/>
            <person name="Kohler A."/>
            <person name="Kalluri U."/>
            <person name="Larimer F."/>
            <person name="Leebens-Mack J."/>
            <person name="Leple J.C."/>
            <person name="Locascio P."/>
            <person name="Lou Y."/>
            <person name="Lucas S."/>
            <person name="Martin F."/>
            <person name="Montanini B."/>
            <person name="Napoli C."/>
            <person name="Nelson D.R."/>
            <person name="Nelson C."/>
            <person name="Nieminen K."/>
            <person name="Nilsson O."/>
            <person name="Pereda V."/>
            <person name="Peter G."/>
            <person name="Philippe R."/>
            <person name="Pilate G."/>
            <person name="Poliakov A."/>
            <person name="Razumovskaya J."/>
            <person name="Richardson P."/>
            <person name="Rinaldi C."/>
            <person name="Ritland K."/>
            <person name="Rouze P."/>
            <person name="Ryaboy D."/>
            <person name="Schmutz J."/>
            <person name="Schrader J."/>
            <person name="Segerman B."/>
            <person name="Shin H."/>
            <person name="Siddiqui A."/>
            <person name="Sterky F."/>
            <person name="Terry A."/>
            <person name="Tsai C.J."/>
            <person name="Uberbacher E."/>
            <person name="Unneberg P."/>
            <person name="Vahala J."/>
            <person name="Wall K."/>
            <person name="Wessler S."/>
            <person name="Yang G."/>
            <person name="Yin T."/>
            <person name="Douglas C."/>
            <person name="Marra M."/>
            <person name="Sandberg G."/>
            <person name="Van de Peer Y."/>
            <person name="Rokhsar D."/>
        </authorList>
    </citation>
    <scope>NUCLEOTIDE SEQUENCE [LARGE SCALE GENOMIC DNA]</scope>
    <source>
        <strain evidence="2">cv. Nisqually</strain>
    </source>
</reference>
<gene>
    <name evidence="1" type="ORF">POPTR_006G077350</name>
</gene>
<protein>
    <submittedName>
        <fullName evidence="1">Uncharacterized protein</fullName>
    </submittedName>
</protein>
<dbReference type="AlphaFoldDB" id="A0A3N7F8R8"/>
<dbReference type="Proteomes" id="UP000006729">
    <property type="component" value="Chromosome 6"/>
</dbReference>
<proteinExistence type="predicted"/>
<sequence length="40" mass="4653">MASFSHPLSLSPMILKLNRNGELWPELIEVEEEKQERTSL</sequence>
<keyword evidence="2" id="KW-1185">Reference proteome</keyword>
<name>A0A3N7F8R8_POPTR</name>
<dbReference type="InParanoid" id="A0A3N7F8R8"/>
<evidence type="ECO:0000313" key="2">
    <source>
        <dbReference type="Proteomes" id="UP000006729"/>
    </source>
</evidence>
<organism evidence="1 2">
    <name type="scientific">Populus trichocarpa</name>
    <name type="common">Western balsam poplar</name>
    <name type="synonym">Populus balsamifera subsp. trichocarpa</name>
    <dbReference type="NCBI Taxonomy" id="3694"/>
    <lineage>
        <taxon>Eukaryota</taxon>
        <taxon>Viridiplantae</taxon>
        <taxon>Streptophyta</taxon>
        <taxon>Embryophyta</taxon>
        <taxon>Tracheophyta</taxon>
        <taxon>Spermatophyta</taxon>
        <taxon>Magnoliopsida</taxon>
        <taxon>eudicotyledons</taxon>
        <taxon>Gunneridae</taxon>
        <taxon>Pentapetalae</taxon>
        <taxon>rosids</taxon>
        <taxon>fabids</taxon>
        <taxon>Malpighiales</taxon>
        <taxon>Salicaceae</taxon>
        <taxon>Saliceae</taxon>
        <taxon>Populus</taxon>
    </lineage>
</organism>
<dbReference type="EMBL" id="CM009295">
    <property type="protein sequence ID" value="RQO91440.1"/>
    <property type="molecule type" value="Genomic_DNA"/>
</dbReference>
<evidence type="ECO:0000313" key="1">
    <source>
        <dbReference type="EMBL" id="RQO91440.1"/>
    </source>
</evidence>
<accession>A0A3N7F8R8</accession>